<dbReference type="PANTHER" id="PTHR18849:SF0">
    <property type="entry name" value="CILIA- AND FLAGELLA-ASSOCIATED PROTEIN 410-RELATED"/>
    <property type="match status" value="1"/>
</dbReference>
<evidence type="ECO:0000256" key="2">
    <source>
        <dbReference type="ARBA" id="ARBA00022737"/>
    </source>
</evidence>
<feature type="domain" description="U2A'/phosphoprotein 32 family A C-terminal" evidence="3">
    <location>
        <begin position="134"/>
        <end position="152"/>
    </location>
</feature>
<comment type="caution">
    <text evidence="4">The sequence shown here is derived from an EMBL/GenBank/DDBJ whole genome shotgun (WGS) entry which is preliminary data.</text>
</comment>
<dbReference type="FunFam" id="3.80.10.10:FF:000094">
    <property type="entry name" value="protein C21orf2 isoform X1"/>
    <property type="match status" value="1"/>
</dbReference>
<dbReference type="PROSITE" id="PS51450">
    <property type="entry name" value="LRR"/>
    <property type="match status" value="1"/>
</dbReference>
<name>A0AAD9K922_9ANNE</name>
<evidence type="ECO:0000256" key="1">
    <source>
        <dbReference type="ARBA" id="ARBA00022614"/>
    </source>
</evidence>
<keyword evidence="5" id="KW-1185">Reference proteome</keyword>
<dbReference type="EMBL" id="JAODUP010000033">
    <property type="protein sequence ID" value="KAK2166937.1"/>
    <property type="molecule type" value="Genomic_DNA"/>
</dbReference>
<dbReference type="InterPro" id="IPR003603">
    <property type="entry name" value="U2A'_phosphoprotein32A_C"/>
</dbReference>
<dbReference type="Gene3D" id="3.80.10.10">
    <property type="entry name" value="Ribonuclease Inhibitor"/>
    <property type="match status" value="1"/>
</dbReference>
<keyword evidence="1" id="KW-0433">Leucine-rich repeat</keyword>
<dbReference type="Pfam" id="PF14580">
    <property type="entry name" value="LRR_9"/>
    <property type="match status" value="1"/>
</dbReference>
<evidence type="ECO:0000259" key="3">
    <source>
        <dbReference type="SMART" id="SM00446"/>
    </source>
</evidence>
<dbReference type="AlphaFoldDB" id="A0AAD9K922"/>
<dbReference type="Proteomes" id="UP001208570">
    <property type="component" value="Unassembled WGS sequence"/>
</dbReference>
<dbReference type="InterPro" id="IPR032675">
    <property type="entry name" value="LRR_dom_sf"/>
</dbReference>
<dbReference type="SUPFAM" id="SSF52058">
    <property type="entry name" value="L domain-like"/>
    <property type="match status" value="1"/>
</dbReference>
<dbReference type="GO" id="GO:0007010">
    <property type="term" value="P:cytoskeleton organization"/>
    <property type="evidence" value="ECO:0007669"/>
    <property type="project" value="TreeGrafter"/>
</dbReference>
<proteinExistence type="predicted"/>
<keyword evidence="2" id="KW-0677">Repeat</keyword>
<reference evidence="4" key="1">
    <citation type="journal article" date="2023" name="Mol. Biol. Evol.">
        <title>Third-Generation Sequencing Reveals the Adaptive Role of the Epigenome in Three Deep-Sea Polychaetes.</title>
        <authorList>
            <person name="Perez M."/>
            <person name="Aroh O."/>
            <person name="Sun Y."/>
            <person name="Lan Y."/>
            <person name="Juniper S.K."/>
            <person name="Young C.R."/>
            <person name="Angers B."/>
            <person name="Qian P.Y."/>
        </authorList>
    </citation>
    <scope>NUCLEOTIDE SEQUENCE</scope>
    <source>
        <strain evidence="4">P08H-3</strain>
    </source>
</reference>
<dbReference type="PANTHER" id="PTHR18849">
    <property type="entry name" value="LEUCINE RICH REPEAT PROTEIN"/>
    <property type="match status" value="1"/>
</dbReference>
<dbReference type="InterPro" id="IPR001611">
    <property type="entry name" value="Leu-rich_rpt"/>
</dbReference>
<dbReference type="GO" id="GO:0097733">
    <property type="term" value="C:photoreceptor cell cilium"/>
    <property type="evidence" value="ECO:0007669"/>
    <property type="project" value="UniProtKB-ARBA"/>
</dbReference>
<organism evidence="4 5">
    <name type="scientific">Paralvinella palmiformis</name>
    <dbReference type="NCBI Taxonomy" id="53620"/>
    <lineage>
        <taxon>Eukaryota</taxon>
        <taxon>Metazoa</taxon>
        <taxon>Spiralia</taxon>
        <taxon>Lophotrochozoa</taxon>
        <taxon>Annelida</taxon>
        <taxon>Polychaeta</taxon>
        <taxon>Sedentaria</taxon>
        <taxon>Canalipalpata</taxon>
        <taxon>Terebellida</taxon>
        <taxon>Terebelliformia</taxon>
        <taxon>Alvinellidae</taxon>
        <taxon>Paralvinella</taxon>
    </lineage>
</organism>
<evidence type="ECO:0000313" key="5">
    <source>
        <dbReference type="Proteomes" id="UP001208570"/>
    </source>
</evidence>
<accession>A0AAD9K922</accession>
<dbReference type="SMART" id="SM00446">
    <property type="entry name" value="LRRcap"/>
    <property type="match status" value="1"/>
</dbReference>
<gene>
    <name evidence="4" type="ORF">LSH36_33g04009</name>
</gene>
<protein>
    <recommendedName>
        <fullName evidence="3">U2A'/phosphoprotein 32 family A C-terminal domain-containing protein</fullName>
    </recommendedName>
</protein>
<dbReference type="GO" id="GO:0036064">
    <property type="term" value="C:ciliary basal body"/>
    <property type="evidence" value="ECO:0007669"/>
    <property type="project" value="UniProtKB-ARBA"/>
</dbReference>
<sequence length="156" mass="18193">MPCFSLTVYNTEGENENIGHKIDHMTKRQRVMVKLNEALVLARSRATGLENVRKFNCWGSDLTDIRIIRRMTNVQVLSLSVNKISTLSDVSYCKNLEELYIRKNDVRNLNEICYLKSLPKLRILWLADNPCAAEEQYRMTVLKHLPNLQKLDNVRK</sequence>
<evidence type="ECO:0000313" key="4">
    <source>
        <dbReference type="EMBL" id="KAK2166937.1"/>
    </source>
</evidence>